<gene>
    <name evidence="2" type="ORF">GCM10007874_06260</name>
</gene>
<dbReference type="Proteomes" id="UP001156882">
    <property type="component" value="Unassembled WGS sequence"/>
</dbReference>
<feature type="signal peptide" evidence="1">
    <location>
        <begin position="1"/>
        <end position="35"/>
    </location>
</feature>
<evidence type="ECO:0000313" key="3">
    <source>
        <dbReference type="Proteomes" id="UP001156882"/>
    </source>
</evidence>
<dbReference type="Pfam" id="PF06776">
    <property type="entry name" value="IalB"/>
    <property type="match status" value="1"/>
</dbReference>
<keyword evidence="1" id="KW-0732">Signal</keyword>
<evidence type="ECO:0008006" key="4">
    <source>
        <dbReference type="Google" id="ProtNLM"/>
    </source>
</evidence>
<proteinExistence type="predicted"/>
<evidence type="ECO:0000313" key="2">
    <source>
        <dbReference type="EMBL" id="GLS17611.1"/>
    </source>
</evidence>
<dbReference type="Gene3D" id="2.60.40.1880">
    <property type="entry name" value="Invasion associated locus B (IalB) protein"/>
    <property type="match status" value="1"/>
</dbReference>
<name>A0ABQ6CBG6_9HYPH</name>
<dbReference type="InterPro" id="IPR038696">
    <property type="entry name" value="IalB_sf"/>
</dbReference>
<dbReference type="RefSeq" id="WP_284310421.1">
    <property type="nucleotide sequence ID" value="NZ_BSPC01000005.1"/>
</dbReference>
<keyword evidence="3" id="KW-1185">Reference proteome</keyword>
<sequence length="180" mass="18928">MFVPRVVSRGFLRFALAVVASLALLPMAAAQQATAPEPAPQFGDWQLQCDPPAGPGKQCALVQTASPAQDPDLYANVLLIRLDRNRLLLRIIAPLGVLVPTGVGLNIDGNDVGTTGFTRCHLSGCLADVLVNEDLRKSLLAGSNASLTLHQTPETTLDFTFKLDGTSKGLAALPPPPKAP</sequence>
<dbReference type="EMBL" id="BSPC01000005">
    <property type="protein sequence ID" value="GLS17611.1"/>
    <property type="molecule type" value="Genomic_DNA"/>
</dbReference>
<evidence type="ECO:0000256" key="1">
    <source>
        <dbReference type="SAM" id="SignalP"/>
    </source>
</evidence>
<protein>
    <recommendedName>
        <fullName evidence="4">Invasion associated locus B family protein</fullName>
    </recommendedName>
</protein>
<reference evidence="3" key="1">
    <citation type="journal article" date="2019" name="Int. J. Syst. Evol. Microbiol.">
        <title>The Global Catalogue of Microorganisms (GCM) 10K type strain sequencing project: providing services to taxonomists for standard genome sequencing and annotation.</title>
        <authorList>
            <consortium name="The Broad Institute Genomics Platform"/>
            <consortium name="The Broad Institute Genome Sequencing Center for Infectious Disease"/>
            <person name="Wu L."/>
            <person name="Ma J."/>
        </authorList>
    </citation>
    <scope>NUCLEOTIDE SEQUENCE [LARGE SCALE GENOMIC DNA]</scope>
    <source>
        <strain evidence="3">NBRC 101365</strain>
    </source>
</reference>
<feature type="chain" id="PRO_5046182629" description="Invasion associated locus B family protein" evidence="1">
    <location>
        <begin position="36"/>
        <end position="180"/>
    </location>
</feature>
<comment type="caution">
    <text evidence="2">The sequence shown here is derived from an EMBL/GenBank/DDBJ whole genome shotgun (WGS) entry which is preliminary data.</text>
</comment>
<organism evidence="2 3">
    <name type="scientific">Labrys miyagiensis</name>
    <dbReference type="NCBI Taxonomy" id="346912"/>
    <lineage>
        <taxon>Bacteria</taxon>
        <taxon>Pseudomonadati</taxon>
        <taxon>Pseudomonadota</taxon>
        <taxon>Alphaproteobacteria</taxon>
        <taxon>Hyphomicrobiales</taxon>
        <taxon>Xanthobacteraceae</taxon>
        <taxon>Labrys</taxon>
    </lineage>
</organism>
<dbReference type="InterPro" id="IPR010642">
    <property type="entry name" value="Invasion_prot_B"/>
</dbReference>
<accession>A0ABQ6CBG6</accession>